<organism evidence="2">
    <name type="scientific">Ananas comosus var. bracteatus</name>
    <name type="common">red pineapple</name>
    <dbReference type="NCBI Taxonomy" id="296719"/>
    <lineage>
        <taxon>Eukaryota</taxon>
        <taxon>Viridiplantae</taxon>
        <taxon>Streptophyta</taxon>
        <taxon>Embryophyta</taxon>
        <taxon>Tracheophyta</taxon>
        <taxon>Spermatophyta</taxon>
        <taxon>Magnoliopsida</taxon>
        <taxon>Liliopsida</taxon>
        <taxon>Poales</taxon>
        <taxon>Bromeliaceae</taxon>
        <taxon>Bromelioideae</taxon>
        <taxon>Ananas</taxon>
    </lineage>
</organism>
<feature type="compositionally biased region" description="Low complexity" evidence="1">
    <location>
        <begin position="131"/>
        <end position="144"/>
    </location>
</feature>
<evidence type="ECO:0000313" key="2">
    <source>
        <dbReference type="EMBL" id="CAD1834042.1"/>
    </source>
</evidence>
<accession>A0A6V7PT60</accession>
<name>A0A6V7PT60_ANACO</name>
<evidence type="ECO:0000256" key="1">
    <source>
        <dbReference type="SAM" id="MobiDB-lite"/>
    </source>
</evidence>
<feature type="region of interest" description="Disordered" evidence="1">
    <location>
        <begin position="61"/>
        <end position="94"/>
    </location>
</feature>
<protein>
    <submittedName>
        <fullName evidence="2">Uncharacterized protein</fullName>
    </submittedName>
</protein>
<feature type="region of interest" description="Disordered" evidence="1">
    <location>
        <begin position="1"/>
        <end position="42"/>
    </location>
</feature>
<feature type="region of interest" description="Disordered" evidence="1">
    <location>
        <begin position="171"/>
        <end position="200"/>
    </location>
</feature>
<gene>
    <name evidence="2" type="ORF">CB5_LOCUS17253</name>
</gene>
<feature type="region of interest" description="Disordered" evidence="1">
    <location>
        <begin position="125"/>
        <end position="148"/>
    </location>
</feature>
<dbReference type="AlphaFoldDB" id="A0A6V7PT60"/>
<proteinExistence type="predicted"/>
<sequence>MGLGRAGARRGERRAGAAPAPALALSAGSSPMGSAARGSDDAEEFVEVTLDLQDDDTIVLRSVEPAAAPEIDSSTAPGSAGESRSPSIRRSSSHRLLQFSQELRAEAVARARQFSHDLRAELKRFSRSHSRASASASASASSSAPAVDPAIESALAARAARGSARCWIGRAPAPTRRSAASASSAAAAASPTPTPGTRSS</sequence>
<reference evidence="2" key="1">
    <citation type="submission" date="2020-07" db="EMBL/GenBank/DDBJ databases">
        <authorList>
            <person name="Lin J."/>
        </authorList>
    </citation>
    <scope>NUCLEOTIDE SEQUENCE</scope>
</reference>
<feature type="compositionally biased region" description="Low complexity" evidence="1">
    <location>
        <begin position="16"/>
        <end position="37"/>
    </location>
</feature>
<dbReference type="EMBL" id="LR862152">
    <property type="protein sequence ID" value="CAD1834042.1"/>
    <property type="molecule type" value="Genomic_DNA"/>
</dbReference>